<sequence>MAQRDDWIYTTRCHSTDAAFSKRSCNEVTSVYLWTRPDKISTVKTAAHFAVSQSMNDISGVNYADPAFSPDPLSNLNFLSSKQKSASTTSRPRPGHPTAKKRRPRVKEHMPPPPPSSPALPERTTADISTASSTINSPSFKNSSSSPLRPHPAAPSASSSPSSSFVPHVHARADMPQNAHHHTLLRRHSQHTSPPPKPEHKKRHGFLSKIFGSSNSETSESSTSSNSSPPPPSNNKRHTSMRIVPQSPSLPHDRAQPAHQLHIANPSPEISMLGNTPRPAMARTATEAVRVMPVVAAPPPVDDQWMHQDLDRIDELDESNPFGRAIHNGGPYEAVPRFVHRDLNPKPLVNPPQTQQNSDRGSMMSGDVYRNAQIMALKKGTLNLKPGQVLPRKLVPRAEISHYPYPQPDSPPQRDRHYDHHPRHTHAQPGEPIRDGRPPLEQSGPIPRFPSVPEANLSRTRPSSSITDSPSNNQGQTPSPTPTFIQYENQDSGFAIGMAMVSADENISHPTNGTTITENNPESGSSTNMPTKNVVNEPSIDGKTHSPPPYTFEPPNLLSNETRYMRTDDSHTPGAAATKPSERGQFVHMPQPSFPETTQLLPRMPSTSSLSRSGTWHPQAVQIPPPPPHSGPSRREVHSLGPPPLQERITPADPRLHRASTYTLNSSGARTDRLALASSLQRDESVLRSSGSPGLRDRESDARSVQQSNVTMSNASRMTGSSQAREDYRRNRYLPKQLVMPTPLQPALQNQAAVQQVRFDPRAGPVHARDSSPSKRRSTLVTSPIPRAEDIPVAASGGKLRKRMSLLEGKKEQASPVASVSFLANIVTSDKNDRGAEKPRKNVLNKRK</sequence>
<feature type="compositionally biased region" description="Basic and acidic residues" evidence="1">
    <location>
        <begin position="830"/>
        <end position="840"/>
    </location>
</feature>
<feature type="region of interest" description="Disordered" evidence="1">
    <location>
        <begin position="74"/>
        <end position="167"/>
    </location>
</feature>
<feature type="compositionally biased region" description="Low complexity" evidence="1">
    <location>
        <begin position="126"/>
        <end position="148"/>
    </location>
</feature>
<feature type="region of interest" description="Disordered" evidence="1">
    <location>
        <begin position="180"/>
        <end position="254"/>
    </location>
</feature>
<evidence type="ECO:0000313" key="2">
    <source>
        <dbReference type="EMBL" id="KAF7784021.1"/>
    </source>
</evidence>
<name>A0A8H7FAA5_AGABI</name>
<evidence type="ECO:0000256" key="1">
    <source>
        <dbReference type="SAM" id="MobiDB-lite"/>
    </source>
</evidence>
<protein>
    <submittedName>
        <fullName evidence="2">Uncharacterized protein</fullName>
    </submittedName>
</protein>
<feature type="compositionally biased region" description="Polar residues" evidence="1">
    <location>
        <begin position="74"/>
        <end position="91"/>
    </location>
</feature>
<feature type="compositionally biased region" description="Polar residues" evidence="1">
    <location>
        <begin position="594"/>
        <end position="616"/>
    </location>
</feature>
<feature type="region of interest" description="Disordered" evidence="1">
    <location>
        <begin position="679"/>
        <end position="728"/>
    </location>
</feature>
<dbReference type="Proteomes" id="UP000629468">
    <property type="component" value="Unassembled WGS sequence"/>
</dbReference>
<feature type="region of interest" description="Disordered" evidence="1">
    <location>
        <begin position="829"/>
        <end position="848"/>
    </location>
</feature>
<proteinExistence type="predicted"/>
<feature type="compositionally biased region" description="Basic residues" evidence="1">
    <location>
        <begin position="180"/>
        <end position="190"/>
    </location>
</feature>
<dbReference type="AlphaFoldDB" id="A0A8H7FAA5"/>
<feature type="compositionally biased region" description="Polar residues" evidence="1">
    <location>
        <begin position="351"/>
        <end position="360"/>
    </location>
</feature>
<feature type="region of interest" description="Disordered" evidence="1">
    <location>
        <begin position="759"/>
        <end position="790"/>
    </location>
</feature>
<feature type="compositionally biased region" description="Polar residues" evidence="1">
    <location>
        <begin position="457"/>
        <end position="486"/>
    </location>
</feature>
<feature type="compositionally biased region" description="Polar residues" evidence="1">
    <location>
        <begin position="703"/>
        <end position="723"/>
    </location>
</feature>
<feature type="compositionally biased region" description="Low complexity" evidence="1">
    <location>
        <begin position="213"/>
        <end position="227"/>
    </location>
</feature>
<comment type="caution">
    <text evidence="2">The sequence shown here is derived from an EMBL/GenBank/DDBJ whole genome shotgun (WGS) entry which is preliminary data.</text>
</comment>
<feature type="region of interest" description="Disordered" evidence="1">
    <location>
        <begin position="344"/>
        <end position="365"/>
    </location>
</feature>
<gene>
    <name evidence="2" type="ORF">Agabi119p4_186</name>
</gene>
<feature type="compositionally biased region" description="Low complexity" evidence="1">
    <location>
        <begin position="154"/>
        <end position="164"/>
    </location>
</feature>
<dbReference type="EMBL" id="JABXXO010000001">
    <property type="protein sequence ID" value="KAF7784021.1"/>
    <property type="molecule type" value="Genomic_DNA"/>
</dbReference>
<accession>A0A8H7FAA5</accession>
<reference evidence="2 3" key="1">
    <citation type="journal article" name="Sci. Rep.">
        <title>Telomere-to-telomere assembled and centromere annotated genomes of the two main subspecies of the button mushroom Agaricus bisporus reveal especially polymorphic chromosome ends.</title>
        <authorList>
            <person name="Sonnenberg A.S.M."/>
            <person name="Sedaghat-Telgerd N."/>
            <person name="Lavrijssen B."/>
            <person name="Ohm R.A."/>
            <person name="Hendrickx P.M."/>
            <person name="Scholtmeijer K."/>
            <person name="Baars J.J.P."/>
            <person name="van Peer A."/>
        </authorList>
    </citation>
    <scope>NUCLEOTIDE SEQUENCE [LARGE SCALE GENOMIC DNA]</scope>
    <source>
        <strain evidence="2 3">H119_p4</strain>
    </source>
</reference>
<evidence type="ECO:0000313" key="3">
    <source>
        <dbReference type="Proteomes" id="UP000629468"/>
    </source>
</evidence>
<feature type="region of interest" description="Disordered" evidence="1">
    <location>
        <begin position="565"/>
        <end position="656"/>
    </location>
</feature>
<feature type="region of interest" description="Disordered" evidence="1">
    <location>
        <begin position="401"/>
        <end position="486"/>
    </location>
</feature>
<organism evidence="2 3">
    <name type="scientific">Agaricus bisporus var. burnettii</name>
    <dbReference type="NCBI Taxonomy" id="192524"/>
    <lineage>
        <taxon>Eukaryota</taxon>
        <taxon>Fungi</taxon>
        <taxon>Dikarya</taxon>
        <taxon>Basidiomycota</taxon>
        <taxon>Agaricomycotina</taxon>
        <taxon>Agaricomycetes</taxon>
        <taxon>Agaricomycetidae</taxon>
        <taxon>Agaricales</taxon>
        <taxon>Agaricineae</taxon>
        <taxon>Agaricaceae</taxon>
        <taxon>Agaricus</taxon>
    </lineage>
</organism>
<feature type="compositionally biased region" description="Polar residues" evidence="1">
    <location>
        <begin position="508"/>
        <end position="531"/>
    </location>
</feature>
<feature type="region of interest" description="Disordered" evidence="1">
    <location>
        <begin position="507"/>
        <end position="531"/>
    </location>
</feature>